<reference evidence="1 2" key="1">
    <citation type="journal article" date="2012" name="Genome Biol.">
        <title>Sequencing three crocodilian genomes to illuminate the evolution of archosaurs and amniotes.</title>
        <authorList>
            <person name="St John J.A."/>
            <person name="Braun E.L."/>
            <person name="Isberg S.R."/>
            <person name="Miles L.G."/>
            <person name="Chong A.Y."/>
            <person name="Gongora J."/>
            <person name="Dalzell P."/>
            <person name="Moran C."/>
            <person name="Bed'hom B."/>
            <person name="Abzhanov A."/>
            <person name="Burgess S.C."/>
            <person name="Cooksey A.M."/>
            <person name="Castoe T.A."/>
            <person name="Crawford N.G."/>
            <person name="Densmore L.D."/>
            <person name="Drew J.C."/>
            <person name="Edwards S.V."/>
            <person name="Faircloth B.C."/>
            <person name="Fujita M.K."/>
            <person name="Greenwold M.J."/>
            <person name="Hoffmann F.G."/>
            <person name="Howard J.M."/>
            <person name="Iguchi T."/>
            <person name="Janes D.E."/>
            <person name="Khan S.Y."/>
            <person name="Kohno S."/>
            <person name="de Koning A.J."/>
            <person name="Lance S.L."/>
            <person name="McCarthy F.M."/>
            <person name="McCormack J.E."/>
            <person name="Merchant M.E."/>
            <person name="Peterson D.G."/>
            <person name="Pollock D.D."/>
            <person name="Pourmand N."/>
            <person name="Raney B.J."/>
            <person name="Roessler K.A."/>
            <person name="Sanford J.R."/>
            <person name="Sawyer R.H."/>
            <person name="Schmidt C.J."/>
            <person name="Triplett E.W."/>
            <person name="Tuberville T.D."/>
            <person name="Venegas-Anaya M."/>
            <person name="Howard J.T."/>
            <person name="Jarvis E.D."/>
            <person name="Guillette L.J.Jr."/>
            <person name="Glenn T.C."/>
            <person name="Green R.E."/>
            <person name="Ray D.A."/>
        </authorList>
    </citation>
    <scope>NUCLEOTIDE SEQUENCE [LARGE SCALE GENOMIC DNA]</scope>
    <source>
        <strain evidence="1">KSC_2009_1</strain>
    </source>
</reference>
<sequence length="76" mass="8604">MFLCNASPVPAFAVCQHSESSSVWFNLINWALEDQYFCKGDEYEHACIAFCPLQLMHCNRSKFGRCGLLLVSGCHK</sequence>
<proteinExistence type="predicted"/>
<keyword evidence="2" id="KW-1185">Reference proteome</keyword>
<dbReference type="AlphaFoldDB" id="A0A151M709"/>
<name>A0A151M709_ALLMI</name>
<dbReference type="EMBL" id="AKHW03006437">
    <property type="protein sequence ID" value="KYO20261.1"/>
    <property type="molecule type" value="Genomic_DNA"/>
</dbReference>
<evidence type="ECO:0000313" key="1">
    <source>
        <dbReference type="EMBL" id="KYO20261.1"/>
    </source>
</evidence>
<protein>
    <submittedName>
        <fullName evidence="1">Uncharacterized protein</fullName>
    </submittedName>
</protein>
<comment type="caution">
    <text evidence="1">The sequence shown here is derived from an EMBL/GenBank/DDBJ whole genome shotgun (WGS) entry which is preliminary data.</text>
</comment>
<gene>
    <name evidence="1" type="ORF">Y1Q_0010807</name>
</gene>
<organism evidence="1 2">
    <name type="scientific">Alligator mississippiensis</name>
    <name type="common">American alligator</name>
    <dbReference type="NCBI Taxonomy" id="8496"/>
    <lineage>
        <taxon>Eukaryota</taxon>
        <taxon>Metazoa</taxon>
        <taxon>Chordata</taxon>
        <taxon>Craniata</taxon>
        <taxon>Vertebrata</taxon>
        <taxon>Euteleostomi</taxon>
        <taxon>Archelosauria</taxon>
        <taxon>Archosauria</taxon>
        <taxon>Crocodylia</taxon>
        <taxon>Alligatoridae</taxon>
        <taxon>Alligatorinae</taxon>
        <taxon>Alligator</taxon>
    </lineage>
</organism>
<dbReference type="Proteomes" id="UP000050525">
    <property type="component" value="Unassembled WGS sequence"/>
</dbReference>
<accession>A0A151M709</accession>
<evidence type="ECO:0000313" key="2">
    <source>
        <dbReference type="Proteomes" id="UP000050525"/>
    </source>
</evidence>